<dbReference type="InterPro" id="IPR007433">
    <property type="entry name" value="DUF481"/>
</dbReference>
<evidence type="ECO:0000313" key="1">
    <source>
        <dbReference type="EMBL" id="AKH41468.1"/>
    </source>
</evidence>
<dbReference type="STRING" id="1267766.WYH_00409"/>
<dbReference type="EMBL" id="CP011452">
    <property type="protein sequence ID" value="AKH41468.1"/>
    <property type="molecule type" value="Genomic_DNA"/>
</dbReference>
<protein>
    <submittedName>
        <fullName evidence="1">Uncharacterized protein</fullName>
    </submittedName>
</protein>
<dbReference type="Pfam" id="PF04338">
    <property type="entry name" value="DUF481"/>
    <property type="match status" value="1"/>
</dbReference>
<dbReference type="AlphaFoldDB" id="A0A0F7KLR5"/>
<evidence type="ECO:0000313" key="2">
    <source>
        <dbReference type="Proteomes" id="UP000034392"/>
    </source>
</evidence>
<gene>
    <name evidence="1" type="ORF">WYH_00409</name>
</gene>
<dbReference type="SUPFAM" id="SSF103515">
    <property type="entry name" value="Autotransporter"/>
    <property type="match status" value="1"/>
</dbReference>
<dbReference type="Proteomes" id="UP000034392">
    <property type="component" value="Chromosome"/>
</dbReference>
<dbReference type="RefSeq" id="WP_046902496.1">
    <property type="nucleotide sequence ID" value="NZ_CP011452.2"/>
</dbReference>
<name>A0A0F7KLR5_9SPHN</name>
<reference evidence="1" key="1">
    <citation type="submission" date="2015-05" db="EMBL/GenBank/DDBJ databases">
        <title>The complete genome of Altererythrobacter atlanticus strain 26DY36.</title>
        <authorList>
            <person name="Wu Y.-H."/>
            <person name="Cheng H."/>
            <person name="Wu X.-W."/>
        </authorList>
    </citation>
    <scope>NUCLEOTIDE SEQUENCE [LARGE SCALE GENOMIC DNA]</scope>
    <source>
        <strain evidence="1">26DY36</strain>
    </source>
</reference>
<organism evidence="1 2">
    <name type="scientific">Croceibacterium atlanticum</name>
    <dbReference type="NCBI Taxonomy" id="1267766"/>
    <lineage>
        <taxon>Bacteria</taxon>
        <taxon>Pseudomonadati</taxon>
        <taxon>Pseudomonadota</taxon>
        <taxon>Alphaproteobacteria</taxon>
        <taxon>Sphingomonadales</taxon>
        <taxon>Erythrobacteraceae</taxon>
        <taxon>Croceibacterium</taxon>
    </lineage>
</organism>
<dbReference type="PROSITE" id="PS51257">
    <property type="entry name" value="PROKAR_LIPOPROTEIN"/>
    <property type="match status" value="1"/>
</dbReference>
<dbReference type="OrthoDB" id="7341471at2"/>
<keyword evidence="2" id="KW-1185">Reference proteome</keyword>
<dbReference type="KEGG" id="aay:WYH_00409"/>
<dbReference type="InterPro" id="IPR036709">
    <property type="entry name" value="Autotransporte_beta_dom_sf"/>
</dbReference>
<accession>A0A0F7KLR5</accession>
<sequence>MIQPKSALHVALGLFAAACITQPALAEIPDPVRAMVEAAIATGDEAKVRTVIELAKQTNPDEADALDEMFQDFRKKRRELAAAEAKRKEQEIREAGVFERWSGKGQVGAFRNTGNSDNVGVSLALSLERTGIDWQHRMNATADYQRSNGVTSREQYLFAYEPRYQINSKLFSYALAQYERDRFQGFSSRYSVSGGLGYKVFNSNDLKLSVKAGPSWRQVDYTEGTSESGLGGLVGLDFDWNITDALTLTQDANMVADSSGAATLVVDSTSTSVLLTTGLEARISNRLSTRLSYTIDYDSTPPEGKVSTDTLSRFTLVYGF</sequence>
<proteinExistence type="predicted"/>
<dbReference type="PATRIC" id="fig|1267766.3.peg.413"/>